<dbReference type="Gene3D" id="3.40.50.1970">
    <property type="match status" value="1"/>
</dbReference>
<dbReference type="CDD" id="cd08177">
    <property type="entry name" value="MAR"/>
    <property type="match status" value="1"/>
</dbReference>
<evidence type="ECO:0000259" key="5">
    <source>
        <dbReference type="Pfam" id="PF25137"/>
    </source>
</evidence>
<comment type="caution">
    <text evidence="6">The sequence shown here is derived from an EMBL/GenBank/DDBJ whole genome shotgun (WGS) entry which is preliminary data.</text>
</comment>
<keyword evidence="3" id="KW-0520">NAD</keyword>
<dbReference type="InterPro" id="IPR056798">
    <property type="entry name" value="ADH_Fe_C"/>
</dbReference>
<dbReference type="Proteomes" id="UP000288227">
    <property type="component" value="Unassembled WGS sequence"/>
</dbReference>
<keyword evidence="2" id="KW-0560">Oxidoreductase</keyword>
<feature type="domain" description="Fe-containing alcohol dehydrogenase-like C-terminal" evidence="5">
    <location>
        <begin position="165"/>
        <end position="348"/>
    </location>
</feature>
<evidence type="ECO:0000313" key="7">
    <source>
        <dbReference type="Proteomes" id="UP000288227"/>
    </source>
</evidence>
<protein>
    <submittedName>
        <fullName evidence="6">Maleylacetate reductase</fullName>
    </submittedName>
</protein>
<dbReference type="Pfam" id="PF25137">
    <property type="entry name" value="ADH_Fe_C"/>
    <property type="match status" value="1"/>
</dbReference>
<sequence>MNIHSFEYTAFPSKVFFGEKSFDNIVKLLTQYQKAFVIAEKRQEPYVDLIKAKAGVDKVFHFNKVVQHVPANLVEEAKQLQQREQTDVLVAIGGGSAIGLAKALALTSNHDIIAVPSTYAGSEMTNIWGITTLEGKTTGRDMRVLPEIVIYDPAMTATMPVALAATSAMNAMAHLMEAVYGHDTNPISYNNSLDGMKKLRAGMMLLAKHNKLTQEANQLLQYGSFLAGKGLCEVSMSLHHKLAHVLGGSFNLDHASVHTVLQAFVLDYQWDALLKEVQQDFCNALAHPYPPEALLALARGMHAPTSLAEIGFKEADIDKTINIALSKPYANPKSLTKEGLTNLLSKAYKGTLNI</sequence>
<dbReference type="PANTHER" id="PTHR11496:SF102">
    <property type="entry name" value="ALCOHOL DEHYDROGENASE 4"/>
    <property type="match status" value="1"/>
</dbReference>
<dbReference type="SUPFAM" id="SSF56796">
    <property type="entry name" value="Dehydroquinate synthase-like"/>
    <property type="match status" value="1"/>
</dbReference>
<proteinExistence type="inferred from homology"/>
<reference evidence="6 7" key="1">
    <citation type="submission" date="2018-11" db="EMBL/GenBank/DDBJ databases">
        <title>Chryseotalea sanarue gen. nov., sp., nov., a member of the family Cytophagaceae, isolated from a brackish lake in Hamamatsu Japan.</title>
        <authorList>
            <person name="Maejima Y."/>
            <person name="Iino T."/>
            <person name="Muraguchi Y."/>
            <person name="Fukuda K."/>
            <person name="Ohkuma M."/>
            <person name="Moriuchi R."/>
            <person name="Dohra H."/>
            <person name="Kimbara K."/>
            <person name="Shintani M."/>
        </authorList>
    </citation>
    <scope>NUCLEOTIDE SEQUENCE [LARGE SCALE GENOMIC DNA]</scope>
    <source>
        <strain evidence="6 7">Ys</strain>
    </source>
</reference>
<accession>A0A401U6M5</accession>
<evidence type="ECO:0000259" key="4">
    <source>
        <dbReference type="Pfam" id="PF00465"/>
    </source>
</evidence>
<evidence type="ECO:0000256" key="2">
    <source>
        <dbReference type="ARBA" id="ARBA00023002"/>
    </source>
</evidence>
<dbReference type="Gene3D" id="1.20.1090.10">
    <property type="entry name" value="Dehydroquinate synthase-like - alpha domain"/>
    <property type="match status" value="1"/>
</dbReference>
<gene>
    <name evidence="6" type="ORF">SanaruYs_07170</name>
</gene>
<dbReference type="InterPro" id="IPR034786">
    <property type="entry name" value="MAR"/>
</dbReference>
<dbReference type="OrthoDB" id="9801156at2"/>
<organism evidence="6 7">
    <name type="scientific">Chryseotalea sanaruensis</name>
    <dbReference type="NCBI Taxonomy" id="2482724"/>
    <lineage>
        <taxon>Bacteria</taxon>
        <taxon>Pseudomonadati</taxon>
        <taxon>Bacteroidota</taxon>
        <taxon>Cytophagia</taxon>
        <taxon>Cytophagales</taxon>
        <taxon>Chryseotaleaceae</taxon>
        <taxon>Chryseotalea</taxon>
    </lineage>
</organism>
<dbReference type="InterPro" id="IPR039697">
    <property type="entry name" value="Alcohol_dehydrogenase_Fe"/>
</dbReference>
<dbReference type="EMBL" id="BHXQ01000001">
    <property type="protein sequence ID" value="GCC50502.1"/>
    <property type="molecule type" value="Genomic_DNA"/>
</dbReference>
<keyword evidence="7" id="KW-1185">Reference proteome</keyword>
<dbReference type="GO" id="GO:0004022">
    <property type="term" value="F:alcohol dehydrogenase (NAD+) activity"/>
    <property type="evidence" value="ECO:0007669"/>
    <property type="project" value="TreeGrafter"/>
</dbReference>
<dbReference type="GO" id="GO:0046872">
    <property type="term" value="F:metal ion binding"/>
    <property type="evidence" value="ECO:0007669"/>
    <property type="project" value="InterPro"/>
</dbReference>
<dbReference type="PANTHER" id="PTHR11496">
    <property type="entry name" value="ALCOHOL DEHYDROGENASE"/>
    <property type="match status" value="1"/>
</dbReference>
<evidence type="ECO:0000256" key="3">
    <source>
        <dbReference type="ARBA" id="ARBA00023027"/>
    </source>
</evidence>
<name>A0A401U6M5_9BACT</name>
<dbReference type="Pfam" id="PF00465">
    <property type="entry name" value="Fe-ADH"/>
    <property type="match status" value="1"/>
</dbReference>
<evidence type="ECO:0000256" key="1">
    <source>
        <dbReference type="ARBA" id="ARBA00007358"/>
    </source>
</evidence>
<dbReference type="RefSeq" id="WP_127121130.1">
    <property type="nucleotide sequence ID" value="NZ_BHXQ01000001.1"/>
</dbReference>
<dbReference type="GO" id="GO:0018506">
    <property type="term" value="F:maleylacetate reductase activity"/>
    <property type="evidence" value="ECO:0007669"/>
    <property type="project" value="InterPro"/>
</dbReference>
<dbReference type="AlphaFoldDB" id="A0A401U6M5"/>
<comment type="similarity">
    <text evidence="1">Belongs to the iron-containing alcohol dehydrogenase family.</text>
</comment>
<dbReference type="InterPro" id="IPR001670">
    <property type="entry name" value="ADH_Fe/GldA"/>
</dbReference>
<feature type="domain" description="Alcohol dehydrogenase iron-type/glycerol dehydrogenase GldA" evidence="4">
    <location>
        <begin position="12"/>
        <end position="153"/>
    </location>
</feature>
<evidence type="ECO:0000313" key="6">
    <source>
        <dbReference type="EMBL" id="GCC50502.1"/>
    </source>
</evidence>